<evidence type="ECO:0000259" key="10">
    <source>
        <dbReference type="Pfam" id="PF07670"/>
    </source>
</evidence>
<evidence type="ECO:0000259" key="9">
    <source>
        <dbReference type="Pfam" id="PF07662"/>
    </source>
</evidence>
<dbReference type="InterPro" id="IPR011657">
    <property type="entry name" value="CNT_C_dom"/>
</dbReference>
<feature type="transmembrane region" description="Helical" evidence="7">
    <location>
        <begin position="207"/>
        <end position="230"/>
    </location>
</feature>
<evidence type="ECO:0000313" key="11">
    <source>
        <dbReference type="EMBL" id="SNS09672.1"/>
    </source>
</evidence>
<dbReference type="EMBL" id="FZOC01000006">
    <property type="protein sequence ID" value="SNS09672.1"/>
    <property type="molecule type" value="Genomic_DNA"/>
</dbReference>
<keyword evidence="3" id="KW-1003">Cell membrane</keyword>
<reference evidence="11 12" key="1">
    <citation type="submission" date="2017-06" db="EMBL/GenBank/DDBJ databases">
        <authorList>
            <person name="Kim H.J."/>
            <person name="Triplett B.A."/>
        </authorList>
    </citation>
    <scope>NUCLEOTIDE SEQUENCE [LARGE SCALE GENOMIC DNA]</scope>
    <source>
        <strain evidence="11 12">DSM 13116</strain>
    </source>
</reference>
<proteinExistence type="inferred from homology"/>
<dbReference type="Pfam" id="PF07662">
    <property type="entry name" value="Nucleos_tra2_C"/>
    <property type="match status" value="1"/>
</dbReference>
<feature type="transmembrane region" description="Helical" evidence="7">
    <location>
        <begin position="302"/>
        <end position="319"/>
    </location>
</feature>
<sequence>MIHSALGLVCLLVLAWLLGEKRPWPLSRLPWRMVLGGLGLQFLIAGFVLKVPALKALFMGLNALVQAAETATRAGTAFVFGFVGGGPAPFAVSNPSAGFSLAFQALPLVIVIAALSALLFHWGILQRVVRLFSLLLEKTMGLGGALGVGAAGCIFLGMIESPLLIRPYLAVMTRSELFALMATGLSCIAGTMLMLYAAVLAPVIPDALGHILAASIIHAPAALLVASVMLPEDAAPTLGREMPKSAAANSVDALCRGTWEGLQLFWNIVAMLIVFVALVKLANLGLALMPDVAGAPLTLERALGAALAPVAWLIGVPWAEAHTAGALIGTKIILNEFLAFMDMAALPPEALSAHSRLILTYAMCSFANFGSVGILIAGLGTLCPERRSEITAMSLRALAAGVIASLMTGTVVGILGSM</sequence>
<feature type="domain" description="Concentrative nucleoside transporter C-terminal" evidence="9">
    <location>
        <begin position="210"/>
        <end position="413"/>
    </location>
</feature>
<dbReference type="InterPro" id="IPR008276">
    <property type="entry name" value="C_nuclsd_transpt"/>
</dbReference>
<dbReference type="PANTHER" id="PTHR10590">
    <property type="entry name" value="SODIUM/NUCLEOSIDE COTRANSPORTER"/>
    <property type="match status" value="1"/>
</dbReference>
<dbReference type="PANTHER" id="PTHR10590:SF4">
    <property type="entry name" value="SOLUTE CARRIER FAMILY 28 MEMBER 3"/>
    <property type="match status" value="1"/>
</dbReference>
<keyword evidence="6 7" id="KW-0472">Membrane</keyword>
<dbReference type="Pfam" id="PF01773">
    <property type="entry name" value="Nucleos_tra2_N"/>
    <property type="match status" value="1"/>
</dbReference>
<gene>
    <name evidence="11" type="ORF">SAMN04488503_2712</name>
</gene>
<feature type="domain" description="Concentrative nucleoside transporter N-terminal" evidence="8">
    <location>
        <begin position="6"/>
        <end position="81"/>
    </location>
</feature>
<dbReference type="InterPro" id="IPR002668">
    <property type="entry name" value="CNT_N_dom"/>
</dbReference>
<evidence type="ECO:0000313" key="12">
    <source>
        <dbReference type="Proteomes" id="UP000198324"/>
    </source>
</evidence>
<protein>
    <submittedName>
        <fullName evidence="11">Concentrative nucleoside transporter, CNT family</fullName>
    </submittedName>
</protein>
<comment type="subcellular location">
    <subcellularLocation>
        <location evidence="1">Cell membrane</location>
        <topology evidence="1">Multi-pass membrane protein</topology>
    </subcellularLocation>
</comment>
<name>A0A239BPU4_9BACT</name>
<dbReference type="GO" id="GO:0005337">
    <property type="term" value="F:nucleoside transmembrane transporter activity"/>
    <property type="evidence" value="ECO:0007669"/>
    <property type="project" value="InterPro"/>
</dbReference>
<evidence type="ECO:0000259" key="8">
    <source>
        <dbReference type="Pfam" id="PF01773"/>
    </source>
</evidence>
<accession>A0A239BPU4</accession>
<feature type="transmembrane region" description="Helical" evidence="7">
    <location>
        <begin position="264"/>
        <end position="282"/>
    </location>
</feature>
<feature type="transmembrane region" description="Helical" evidence="7">
    <location>
        <begin position="177"/>
        <end position="201"/>
    </location>
</feature>
<evidence type="ECO:0000256" key="3">
    <source>
        <dbReference type="ARBA" id="ARBA00022475"/>
    </source>
</evidence>
<evidence type="ECO:0000256" key="6">
    <source>
        <dbReference type="ARBA" id="ARBA00023136"/>
    </source>
</evidence>
<dbReference type="Proteomes" id="UP000198324">
    <property type="component" value="Unassembled WGS sequence"/>
</dbReference>
<evidence type="ECO:0000256" key="4">
    <source>
        <dbReference type="ARBA" id="ARBA00022692"/>
    </source>
</evidence>
<organism evidence="11 12">
    <name type="scientific">Humidesulfovibrio mexicanus</name>
    <dbReference type="NCBI Taxonomy" id="147047"/>
    <lineage>
        <taxon>Bacteria</taxon>
        <taxon>Pseudomonadati</taxon>
        <taxon>Thermodesulfobacteriota</taxon>
        <taxon>Desulfovibrionia</taxon>
        <taxon>Desulfovibrionales</taxon>
        <taxon>Desulfovibrionaceae</taxon>
        <taxon>Humidesulfovibrio</taxon>
    </lineage>
</organism>
<dbReference type="RefSeq" id="WP_089274921.1">
    <property type="nucleotide sequence ID" value="NZ_FZOC01000006.1"/>
</dbReference>
<feature type="transmembrane region" description="Helical" evidence="7">
    <location>
        <begin position="395"/>
        <end position="415"/>
    </location>
</feature>
<feature type="transmembrane region" description="Helical" evidence="7">
    <location>
        <begin position="144"/>
        <end position="165"/>
    </location>
</feature>
<dbReference type="InterPro" id="IPR011642">
    <property type="entry name" value="Gate_dom"/>
</dbReference>
<feature type="transmembrane region" description="Helical" evidence="7">
    <location>
        <begin position="358"/>
        <end position="383"/>
    </location>
</feature>
<evidence type="ECO:0000256" key="2">
    <source>
        <dbReference type="ARBA" id="ARBA00009033"/>
    </source>
</evidence>
<keyword evidence="5 7" id="KW-1133">Transmembrane helix</keyword>
<dbReference type="GO" id="GO:0005886">
    <property type="term" value="C:plasma membrane"/>
    <property type="evidence" value="ECO:0007669"/>
    <property type="project" value="UniProtKB-SubCell"/>
</dbReference>
<keyword evidence="12" id="KW-1185">Reference proteome</keyword>
<comment type="similarity">
    <text evidence="2">Belongs to the concentrative nucleoside transporter (CNT) (TC 2.A.41) family.</text>
</comment>
<evidence type="ECO:0000256" key="7">
    <source>
        <dbReference type="SAM" id="Phobius"/>
    </source>
</evidence>
<dbReference type="GO" id="GO:0015293">
    <property type="term" value="F:symporter activity"/>
    <property type="evidence" value="ECO:0007669"/>
    <property type="project" value="TreeGrafter"/>
</dbReference>
<dbReference type="OrthoDB" id="9766455at2"/>
<evidence type="ECO:0000256" key="1">
    <source>
        <dbReference type="ARBA" id="ARBA00004651"/>
    </source>
</evidence>
<dbReference type="AlphaFoldDB" id="A0A239BPU4"/>
<feature type="domain" description="Nucleoside transporter/FeoB GTPase Gate" evidence="10">
    <location>
        <begin position="103"/>
        <end position="201"/>
    </location>
</feature>
<keyword evidence="4 7" id="KW-0812">Transmembrane</keyword>
<evidence type="ECO:0000256" key="5">
    <source>
        <dbReference type="ARBA" id="ARBA00022989"/>
    </source>
</evidence>
<dbReference type="Pfam" id="PF07670">
    <property type="entry name" value="Gate"/>
    <property type="match status" value="1"/>
</dbReference>
<feature type="transmembrane region" description="Helical" evidence="7">
    <location>
        <begin position="105"/>
        <end position="124"/>
    </location>
</feature>